<keyword evidence="1" id="KW-0732">Signal</keyword>
<protein>
    <recommendedName>
        <fullName evidence="4">UrcA family protein</fullName>
    </recommendedName>
</protein>
<feature type="chain" id="PRO_5024360078" description="UrcA family protein" evidence="1">
    <location>
        <begin position="23"/>
        <end position="127"/>
    </location>
</feature>
<proteinExistence type="predicted"/>
<accession>A0A5N0THK1</accession>
<evidence type="ECO:0000256" key="1">
    <source>
        <dbReference type="SAM" id="SignalP"/>
    </source>
</evidence>
<sequence length="127" mass="13525">MKLKGALLTIALGATITSAATAQDDGSEVILPLEAQTCSLPAAPARIPDEATYDDLKKAKGNIGTFQAELTSYRECLDSSAESGDLTDGNEIALGQAHNYSVEMEERVAEQFNEAVRSYKERKAAEG</sequence>
<organism evidence="2 3">
    <name type="scientific">Marinihelvus fidelis</name>
    <dbReference type="NCBI Taxonomy" id="2613842"/>
    <lineage>
        <taxon>Bacteria</taxon>
        <taxon>Pseudomonadati</taxon>
        <taxon>Pseudomonadota</taxon>
        <taxon>Gammaproteobacteria</taxon>
        <taxon>Chromatiales</taxon>
        <taxon>Wenzhouxiangellaceae</taxon>
        <taxon>Marinihelvus</taxon>
    </lineage>
</organism>
<dbReference type="RefSeq" id="WP_150862895.1">
    <property type="nucleotide sequence ID" value="NZ_VYXP01000002.1"/>
</dbReference>
<keyword evidence="3" id="KW-1185">Reference proteome</keyword>
<gene>
    <name evidence="2" type="ORF">F3N42_03000</name>
</gene>
<reference evidence="2 3" key="1">
    <citation type="submission" date="2019-09" db="EMBL/GenBank/DDBJ databases">
        <title>Wenzhouxiangella sp. Genome sequencing and assembly.</title>
        <authorList>
            <person name="Zhang R."/>
        </authorList>
    </citation>
    <scope>NUCLEOTIDE SEQUENCE [LARGE SCALE GENOMIC DNA]</scope>
    <source>
        <strain evidence="2 3">W260</strain>
    </source>
</reference>
<feature type="signal peptide" evidence="1">
    <location>
        <begin position="1"/>
        <end position="22"/>
    </location>
</feature>
<evidence type="ECO:0000313" key="3">
    <source>
        <dbReference type="Proteomes" id="UP000325372"/>
    </source>
</evidence>
<evidence type="ECO:0008006" key="4">
    <source>
        <dbReference type="Google" id="ProtNLM"/>
    </source>
</evidence>
<comment type="caution">
    <text evidence="2">The sequence shown here is derived from an EMBL/GenBank/DDBJ whole genome shotgun (WGS) entry which is preliminary data.</text>
</comment>
<evidence type="ECO:0000313" key="2">
    <source>
        <dbReference type="EMBL" id="KAA9133336.1"/>
    </source>
</evidence>
<dbReference type="Proteomes" id="UP000325372">
    <property type="component" value="Unassembled WGS sequence"/>
</dbReference>
<dbReference type="EMBL" id="VYXP01000002">
    <property type="protein sequence ID" value="KAA9133336.1"/>
    <property type="molecule type" value="Genomic_DNA"/>
</dbReference>
<name>A0A5N0THK1_9GAMM</name>
<dbReference type="AlphaFoldDB" id="A0A5N0THK1"/>